<feature type="region of interest" description="Disordered" evidence="1">
    <location>
        <begin position="1"/>
        <end position="72"/>
    </location>
</feature>
<organism evidence="2 3">
    <name type="scientific">Portunus trituberculatus</name>
    <name type="common">Swimming crab</name>
    <name type="synonym">Neptunus trituberculatus</name>
    <dbReference type="NCBI Taxonomy" id="210409"/>
    <lineage>
        <taxon>Eukaryota</taxon>
        <taxon>Metazoa</taxon>
        <taxon>Ecdysozoa</taxon>
        <taxon>Arthropoda</taxon>
        <taxon>Crustacea</taxon>
        <taxon>Multicrustacea</taxon>
        <taxon>Malacostraca</taxon>
        <taxon>Eumalacostraca</taxon>
        <taxon>Eucarida</taxon>
        <taxon>Decapoda</taxon>
        <taxon>Pleocyemata</taxon>
        <taxon>Brachyura</taxon>
        <taxon>Eubrachyura</taxon>
        <taxon>Portunoidea</taxon>
        <taxon>Portunidae</taxon>
        <taxon>Portuninae</taxon>
        <taxon>Portunus</taxon>
    </lineage>
</organism>
<dbReference type="Proteomes" id="UP000324222">
    <property type="component" value="Unassembled WGS sequence"/>
</dbReference>
<reference evidence="2 3" key="1">
    <citation type="submission" date="2019-05" db="EMBL/GenBank/DDBJ databases">
        <title>Another draft genome of Portunus trituberculatus and its Hox gene families provides insights of decapod evolution.</title>
        <authorList>
            <person name="Jeong J.-H."/>
            <person name="Song I."/>
            <person name="Kim S."/>
            <person name="Choi T."/>
            <person name="Kim D."/>
            <person name="Ryu S."/>
            <person name="Kim W."/>
        </authorList>
    </citation>
    <scope>NUCLEOTIDE SEQUENCE [LARGE SCALE GENOMIC DNA]</scope>
    <source>
        <tissue evidence="2">Muscle</tissue>
    </source>
</reference>
<evidence type="ECO:0000256" key="1">
    <source>
        <dbReference type="SAM" id="MobiDB-lite"/>
    </source>
</evidence>
<evidence type="ECO:0000313" key="2">
    <source>
        <dbReference type="EMBL" id="MPC82013.1"/>
    </source>
</evidence>
<dbReference type="EMBL" id="VSRR010058651">
    <property type="protein sequence ID" value="MPC82013.1"/>
    <property type="molecule type" value="Genomic_DNA"/>
</dbReference>
<gene>
    <name evidence="2" type="ORF">E2C01_076656</name>
</gene>
<comment type="caution">
    <text evidence="2">The sequence shown here is derived from an EMBL/GenBank/DDBJ whole genome shotgun (WGS) entry which is preliminary data.</text>
</comment>
<name>A0A5B7II67_PORTR</name>
<proteinExistence type="predicted"/>
<dbReference type="AlphaFoldDB" id="A0A5B7II67"/>
<accession>A0A5B7II67</accession>
<evidence type="ECO:0000313" key="3">
    <source>
        <dbReference type="Proteomes" id="UP000324222"/>
    </source>
</evidence>
<feature type="compositionally biased region" description="Polar residues" evidence="1">
    <location>
        <begin position="24"/>
        <end position="41"/>
    </location>
</feature>
<protein>
    <submittedName>
        <fullName evidence="2">Uncharacterized protein</fullName>
    </submittedName>
</protein>
<keyword evidence="3" id="KW-1185">Reference proteome</keyword>
<sequence>MKEGDPAHRRPPRLLLVSYGRAGDQTTHTPPEPSPRTTSVSHLPPTSPSARLHTWSTRAAAEVPLPPYSLGE</sequence>